<dbReference type="InterPro" id="IPR009325">
    <property type="entry name" value="DUF983"/>
</dbReference>
<keyword evidence="1" id="KW-0472">Membrane</keyword>
<name>A0ABU5QEU5_9BACT</name>
<sequence length="139" mass="16310">MKDYQNIQFDNQRSRFQAITEMRCPQCRQGKMFKYSNWRIDKFDDMHQNCPVCNLHFEVEPGFWYGAMFVSYAFSILILGILGLIIYWGFGDPSIMGYIIPIPIVSLLAVPFNFRMSRSVFLHLFGFVKYKPELGKLVA</sequence>
<feature type="transmembrane region" description="Helical" evidence="1">
    <location>
        <begin position="95"/>
        <end position="114"/>
    </location>
</feature>
<organism evidence="2 3">
    <name type="scientific">Arcicella rigui</name>
    <dbReference type="NCBI Taxonomy" id="797020"/>
    <lineage>
        <taxon>Bacteria</taxon>
        <taxon>Pseudomonadati</taxon>
        <taxon>Bacteroidota</taxon>
        <taxon>Cytophagia</taxon>
        <taxon>Cytophagales</taxon>
        <taxon>Flectobacillaceae</taxon>
        <taxon>Arcicella</taxon>
    </lineage>
</organism>
<evidence type="ECO:0000256" key="1">
    <source>
        <dbReference type="SAM" id="Phobius"/>
    </source>
</evidence>
<evidence type="ECO:0000313" key="2">
    <source>
        <dbReference type="EMBL" id="MEA5141376.1"/>
    </source>
</evidence>
<comment type="caution">
    <text evidence="2">The sequence shown here is derived from an EMBL/GenBank/DDBJ whole genome shotgun (WGS) entry which is preliminary data.</text>
</comment>
<keyword evidence="3" id="KW-1185">Reference proteome</keyword>
<dbReference type="EMBL" id="JAYFUM010000027">
    <property type="protein sequence ID" value="MEA5141376.1"/>
    <property type="molecule type" value="Genomic_DNA"/>
</dbReference>
<protein>
    <submittedName>
        <fullName evidence="2">DUF983 domain-containing protein</fullName>
    </submittedName>
</protein>
<accession>A0ABU5QEU5</accession>
<gene>
    <name evidence="2" type="ORF">VB248_19635</name>
</gene>
<dbReference type="Pfam" id="PF06170">
    <property type="entry name" value="DUF983"/>
    <property type="match status" value="1"/>
</dbReference>
<reference evidence="2 3" key="1">
    <citation type="submission" date="2023-12" db="EMBL/GenBank/DDBJ databases">
        <title>Novel species of the genus Arcicella isolated from rivers.</title>
        <authorList>
            <person name="Lu H."/>
        </authorList>
    </citation>
    <scope>NUCLEOTIDE SEQUENCE [LARGE SCALE GENOMIC DNA]</scope>
    <source>
        <strain evidence="2 3">KCTC 23307</strain>
    </source>
</reference>
<keyword evidence="1" id="KW-0812">Transmembrane</keyword>
<dbReference type="RefSeq" id="WP_323298533.1">
    <property type="nucleotide sequence ID" value="NZ_JAYFUM010000027.1"/>
</dbReference>
<evidence type="ECO:0000313" key="3">
    <source>
        <dbReference type="Proteomes" id="UP001302949"/>
    </source>
</evidence>
<proteinExistence type="predicted"/>
<dbReference type="Proteomes" id="UP001302949">
    <property type="component" value="Unassembled WGS sequence"/>
</dbReference>
<keyword evidence="1" id="KW-1133">Transmembrane helix</keyword>
<feature type="transmembrane region" description="Helical" evidence="1">
    <location>
        <begin position="63"/>
        <end position="89"/>
    </location>
</feature>